<dbReference type="AlphaFoldDB" id="A0A4Z1GGE5"/>
<dbReference type="Gene3D" id="3.90.180.10">
    <property type="entry name" value="Medium-chain alcohol dehydrogenases, catalytic domain"/>
    <property type="match status" value="1"/>
</dbReference>
<dbReference type="InterPro" id="IPR013154">
    <property type="entry name" value="ADH-like_N"/>
</dbReference>
<name>A0A4Z1GGE5_9HELO</name>
<dbReference type="InterPro" id="IPR020843">
    <property type="entry name" value="ER"/>
</dbReference>
<evidence type="ECO:0000259" key="3">
    <source>
        <dbReference type="SMART" id="SM00829"/>
    </source>
</evidence>
<sequence>MRGVVIKARNSPWEVSNDLERPVPGKHQVLVKSLVTGINPLDNIMRQTGSLIPSYPIVLGCDASGVVVELGPGVEKFRVGDGIFGCATRVGEEGYGTFQEFHLMDEKLAFKRPERVSVEEAATIGVGLLTAAICLDEGNNIMYPATRENQPEWFIVLGGTSNLAKLCGYQVLASCSQSNAELVTSVGADATFDYKQSTETQLSEIEKITSGEFAGIFDASAASSAVGLAALNTKSTAKTQKTFSTTNDWDEIDEQKDIKIHHVHLGQMGNFGEPLGDATNSIVEKLIPRLESLLWKGLLEPNEGEIVATGFGGVSFGVDLSTKNEIGGKKILVKLQDF</sequence>
<dbReference type="InterPro" id="IPR036291">
    <property type="entry name" value="NAD(P)-bd_dom_sf"/>
</dbReference>
<reference evidence="4 5" key="1">
    <citation type="submission" date="2017-12" db="EMBL/GenBank/DDBJ databases">
        <title>Comparative genomics of Botrytis spp.</title>
        <authorList>
            <person name="Valero-Jimenez C.A."/>
            <person name="Tapia P."/>
            <person name="Veloso J."/>
            <person name="Silva-Moreno E."/>
            <person name="Staats M."/>
            <person name="Valdes J.H."/>
            <person name="Van Kan J.A.L."/>
        </authorList>
    </citation>
    <scope>NUCLEOTIDE SEQUENCE [LARGE SCALE GENOMIC DNA]</scope>
    <source>
        <strain evidence="4 5">Bh0001</strain>
    </source>
</reference>
<evidence type="ECO:0000313" key="4">
    <source>
        <dbReference type="EMBL" id="TGO32967.1"/>
    </source>
</evidence>
<protein>
    <recommendedName>
        <fullName evidence="3">Enoyl reductase (ER) domain-containing protein</fullName>
    </recommendedName>
</protein>
<keyword evidence="2" id="KW-0560">Oxidoreductase</keyword>
<dbReference type="PANTHER" id="PTHR45348">
    <property type="entry name" value="HYPOTHETICAL OXIDOREDUCTASE (EUROFUNG)"/>
    <property type="match status" value="1"/>
</dbReference>
<dbReference type="InterPro" id="IPR047122">
    <property type="entry name" value="Trans-enoyl_RdTase-like"/>
</dbReference>
<accession>A0A4Z1GGE5</accession>
<dbReference type="InterPro" id="IPR011032">
    <property type="entry name" value="GroES-like_sf"/>
</dbReference>
<dbReference type="SUPFAM" id="SSF51735">
    <property type="entry name" value="NAD(P)-binding Rossmann-fold domains"/>
    <property type="match status" value="1"/>
</dbReference>
<evidence type="ECO:0000256" key="1">
    <source>
        <dbReference type="ARBA" id="ARBA00008072"/>
    </source>
</evidence>
<dbReference type="EMBL" id="PQXK01000276">
    <property type="protein sequence ID" value="TGO32967.1"/>
    <property type="molecule type" value="Genomic_DNA"/>
</dbReference>
<evidence type="ECO:0000313" key="5">
    <source>
        <dbReference type="Proteomes" id="UP000297814"/>
    </source>
</evidence>
<gene>
    <name evidence="4" type="ORF">BHYA_0276g00120</name>
</gene>
<comment type="caution">
    <text evidence="4">The sequence shown here is derived from an EMBL/GenBank/DDBJ whole genome shotgun (WGS) entry which is preliminary data.</text>
</comment>
<dbReference type="Pfam" id="PF08240">
    <property type="entry name" value="ADH_N"/>
    <property type="match status" value="1"/>
</dbReference>
<proteinExistence type="inferred from homology"/>
<dbReference type="Proteomes" id="UP000297814">
    <property type="component" value="Unassembled WGS sequence"/>
</dbReference>
<dbReference type="SMART" id="SM00829">
    <property type="entry name" value="PKS_ER"/>
    <property type="match status" value="1"/>
</dbReference>
<dbReference type="CDD" id="cd08249">
    <property type="entry name" value="enoyl_reductase_like"/>
    <property type="match status" value="1"/>
</dbReference>
<dbReference type="SUPFAM" id="SSF50129">
    <property type="entry name" value="GroES-like"/>
    <property type="match status" value="1"/>
</dbReference>
<comment type="similarity">
    <text evidence="1">Belongs to the zinc-containing alcohol dehydrogenase family.</text>
</comment>
<dbReference type="PANTHER" id="PTHR45348:SF2">
    <property type="entry name" value="ZINC-TYPE ALCOHOL DEHYDROGENASE-LIKE PROTEIN C2E1P3.01"/>
    <property type="match status" value="1"/>
</dbReference>
<feature type="domain" description="Enoyl reductase (ER)" evidence="3">
    <location>
        <begin position="8"/>
        <end position="283"/>
    </location>
</feature>
<organism evidence="4 5">
    <name type="scientific">Botrytis hyacinthi</name>
    <dbReference type="NCBI Taxonomy" id="278943"/>
    <lineage>
        <taxon>Eukaryota</taxon>
        <taxon>Fungi</taxon>
        <taxon>Dikarya</taxon>
        <taxon>Ascomycota</taxon>
        <taxon>Pezizomycotina</taxon>
        <taxon>Leotiomycetes</taxon>
        <taxon>Helotiales</taxon>
        <taxon>Sclerotiniaceae</taxon>
        <taxon>Botrytis</taxon>
    </lineage>
</organism>
<keyword evidence="5" id="KW-1185">Reference proteome</keyword>
<evidence type="ECO:0000256" key="2">
    <source>
        <dbReference type="ARBA" id="ARBA00023002"/>
    </source>
</evidence>
<dbReference type="GO" id="GO:0016651">
    <property type="term" value="F:oxidoreductase activity, acting on NAD(P)H"/>
    <property type="evidence" value="ECO:0007669"/>
    <property type="project" value="InterPro"/>
</dbReference>
<dbReference type="Gene3D" id="3.40.50.720">
    <property type="entry name" value="NAD(P)-binding Rossmann-like Domain"/>
    <property type="match status" value="1"/>
</dbReference>